<protein>
    <submittedName>
        <fullName evidence="6">Gliding motility-associated protein GldM</fullName>
    </submittedName>
</protein>
<dbReference type="RefSeq" id="WP_354506868.1">
    <property type="nucleotide sequence ID" value="NZ_JBEPMO010000002.1"/>
</dbReference>
<feature type="domain" description="Gliding motility-associated protein GldM first immunoglobulin-like" evidence="4">
    <location>
        <begin position="225"/>
        <end position="319"/>
    </location>
</feature>
<evidence type="ECO:0000259" key="4">
    <source>
        <dbReference type="Pfam" id="PF21601"/>
    </source>
</evidence>
<dbReference type="Pfam" id="PF21602">
    <property type="entry name" value="GldM_3rd"/>
    <property type="match status" value="1"/>
</dbReference>
<dbReference type="InterPro" id="IPR048405">
    <property type="entry name" value="GldM_Ig-like-1"/>
</dbReference>
<dbReference type="InterPro" id="IPR048406">
    <property type="entry name" value="GldM_Ig-like-2"/>
</dbReference>
<comment type="caution">
    <text evidence="6">The sequence shown here is derived from an EMBL/GenBank/DDBJ whole genome shotgun (WGS) entry which is preliminary data.</text>
</comment>
<name>A0ABV2LRG5_9FLAO</name>
<evidence type="ECO:0000259" key="3">
    <source>
        <dbReference type="Pfam" id="PF12081"/>
    </source>
</evidence>
<keyword evidence="1" id="KW-1133">Transmembrane helix</keyword>
<keyword evidence="1" id="KW-0472">Membrane</keyword>
<dbReference type="Pfam" id="PF21601">
    <property type="entry name" value="GldM_2nd"/>
    <property type="match status" value="1"/>
</dbReference>
<evidence type="ECO:0000256" key="1">
    <source>
        <dbReference type="SAM" id="Phobius"/>
    </source>
</evidence>
<feature type="transmembrane region" description="Helical" evidence="1">
    <location>
        <begin position="12"/>
        <end position="28"/>
    </location>
</feature>
<sequence>MAQGKQTPRQKMINLMYLVFIAMMAMQVDRQVLRSFEGITITLNESSGLTNENNATFYDQIVNKAKEDPDYAAIQDKAAQVKSEADKAFNAIEKIKNDVMKEMEYSLPTIDSEEETKYVSLSNVDVLTKMLFVTEDKAKPEGEALKKAIDDFKAFIAGAYATSPKDKSRVEKIFSTADRGRKSWLNAQFYSQPMVAGLANLTKIQSDIRTEEGNLVRTLLANKLQHEIELKAFQPIVMAPPIVLAGKPVEGSIAFGAYDNTLNGSVSIGGQNVPLKDGKAVFNLNTSGAGKKTLSGTMTYKGPDGKDISQPFTHEYEVVSETIKDMPSGAVISADAMNVVYRGLDNPISAQVNGADGPVSLTASQSGLRSAGAGKWMFKPAAGSGSVTFTASAKTSTGKVVSGKREFRIKPVPPARGHVAGKTSLQVPANGLAGQTVRIDWPDFLFDVKGEVTSFKVKVPGQPTASVNGSKMSGAAGALSKAKSGDVVGIFDIKYTSTAGGGEASSITIEVR</sequence>
<feature type="domain" description="Gliding motility-associated protein GldM C-terminal" evidence="2">
    <location>
        <begin position="413"/>
        <end position="505"/>
    </location>
</feature>
<dbReference type="InterPro" id="IPR022719">
    <property type="entry name" value="Motility-assoc_prot_GldM_C"/>
</dbReference>
<keyword evidence="1" id="KW-0812">Transmembrane</keyword>
<evidence type="ECO:0000259" key="5">
    <source>
        <dbReference type="Pfam" id="PF21602"/>
    </source>
</evidence>
<gene>
    <name evidence="6" type="ORF">ABID46_000570</name>
</gene>
<keyword evidence="7" id="KW-1185">Reference proteome</keyword>
<dbReference type="Pfam" id="PF12081">
    <property type="entry name" value="GldM_1st"/>
    <property type="match status" value="1"/>
</dbReference>
<dbReference type="NCBIfam" id="TIGR03517">
    <property type="entry name" value="GldM_gliding"/>
    <property type="match status" value="1"/>
</dbReference>
<feature type="domain" description="Gliding motility-associated protein GldM N-terminal" evidence="3">
    <location>
        <begin position="31"/>
        <end position="221"/>
    </location>
</feature>
<organism evidence="6 7">
    <name type="scientific">Moheibacter stercoris</name>
    <dbReference type="NCBI Taxonomy" id="1628251"/>
    <lineage>
        <taxon>Bacteria</taxon>
        <taxon>Pseudomonadati</taxon>
        <taxon>Bacteroidota</taxon>
        <taxon>Flavobacteriia</taxon>
        <taxon>Flavobacteriales</taxon>
        <taxon>Weeksellaceae</taxon>
        <taxon>Moheibacter</taxon>
    </lineage>
</organism>
<feature type="domain" description="Gliding motility-associated protein GldM second immunoglobulin-like" evidence="5">
    <location>
        <begin position="330"/>
        <end position="410"/>
    </location>
</feature>
<accession>A0ABV2LRG5</accession>
<evidence type="ECO:0000259" key="2">
    <source>
        <dbReference type="Pfam" id="PF12080"/>
    </source>
</evidence>
<proteinExistence type="predicted"/>
<dbReference type="EMBL" id="JBEPMO010000002">
    <property type="protein sequence ID" value="MET3731011.1"/>
    <property type="molecule type" value="Genomic_DNA"/>
</dbReference>
<dbReference type="Pfam" id="PF12080">
    <property type="entry name" value="GldM_4th"/>
    <property type="match status" value="1"/>
</dbReference>
<dbReference type="Proteomes" id="UP001549146">
    <property type="component" value="Unassembled WGS sequence"/>
</dbReference>
<evidence type="ECO:0000313" key="7">
    <source>
        <dbReference type="Proteomes" id="UP001549146"/>
    </source>
</evidence>
<dbReference type="InterPro" id="IPR022720">
    <property type="entry name" value="Motility-assoc_prot_GldM_N"/>
</dbReference>
<dbReference type="InterPro" id="IPR019859">
    <property type="entry name" value="Motility-assoc_prot_GldM"/>
</dbReference>
<reference evidence="6 7" key="1">
    <citation type="submission" date="2024-06" db="EMBL/GenBank/DDBJ databases">
        <title>Genomic Encyclopedia of Type Strains, Phase IV (KMG-IV): sequencing the most valuable type-strain genomes for metagenomic binning, comparative biology and taxonomic classification.</title>
        <authorList>
            <person name="Goeker M."/>
        </authorList>
    </citation>
    <scope>NUCLEOTIDE SEQUENCE [LARGE SCALE GENOMIC DNA]</scope>
    <source>
        <strain evidence="6 7">DSM 29388</strain>
    </source>
</reference>
<evidence type="ECO:0000313" key="6">
    <source>
        <dbReference type="EMBL" id="MET3731011.1"/>
    </source>
</evidence>